<dbReference type="AlphaFoldDB" id="A0A8X8ASP9"/>
<proteinExistence type="predicted"/>
<evidence type="ECO:0000313" key="1">
    <source>
        <dbReference type="EMBL" id="KAG2310418.1"/>
    </source>
</evidence>
<gene>
    <name evidence="1" type="ORF">Bca52824_021975</name>
</gene>
<accession>A0A8X8ASP9</accession>
<sequence length="108" mass="12611">MVVADLLVWESKEWNTQMIGKVFPHLMDEIRLLKPSVTGGRDIGLYGWDHEMESILRDWGTMLQQNTVSISTEEVKILIRIGKKIYGQDVCLRRYKSSFGKPHKELYQ</sequence>
<reference evidence="1 2" key="1">
    <citation type="submission" date="2020-02" db="EMBL/GenBank/DDBJ databases">
        <authorList>
            <person name="Ma Q."/>
            <person name="Huang Y."/>
            <person name="Song X."/>
            <person name="Pei D."/>
        </authorList>
    </citation>
    <scope>NUCLEOTIDE SEQUENCE [LARGE SCALE GENOMIC DNA]</scope>
    <source>
        <strain evidence="1">Sxm20200214</strain>
        <tissue evidence="1">Leaf</tissue>
    </source>
</reference>
<comment type="caution">
    <text evidence="1">The sequence shown here is derived from an EMBL/GenBank/DDBJ whole genome shotgun (WGS) entry which is preliminary data.</text>
</comment>
<keyword evidence="2" id="KW-1185">Reference proteome</keyword>
<evidence type="ECO:0000313" key="2">
    <source>
        <dbReference type="Proteomes" id="UP000886595"/>
    </source>
</evidence>
<name>A0A8X8ASP9_BRACI</name>
<protein>
    <submittedName>
        <fullName evidence="1">Uncharacterized protein</fullName>
    </submittedName>
</protein>
<organism evidence="1 2">
    <name type="scientific">Brassica carinata</name>
    <name type="common">Ethiopian mustard</name>
    <name type="synonym">Abyssinian cabbage</name>
    <dbReference type="NCBI Taxonomy" id="52824"/>
    <lineage>
        <taxon>Eukaryota</taxon>
        <taxon>Viridiplantae</taxon>
        <taxon>Streptophyta</taxon>
        <taxon>Embryophyta</taxon>
        <taxon>Tracheophyta</taxon>
        <taxon>Spermatophyta</taxon>
        <taxon>Magnoliopsida</taxon>
        <taxon>eudicotyledons</taxon>
        <taxon>Gunneridae</taxon>
        <taxon>Pentapetalae</taxon>
        <taxon>rosids</taxon>
        <taxon>malvids</taxon>
        <taxon>Brassicales</taxon>
        <taxon>Brassicaceae</taxon>
        <taxon>Brassiceae</taxon>
        <taxon>Brassica</taxon>
    </lineage>
</organism>
<dbReference type="EMBL" id="JAAMPC010000005">
    <property type="protein sequence ID" value="KAG2310418.1"/>
    <property type="molecule type" value="Genomic_DNA"/>
</dbReference>
<dbReference type="Proteomes" id="UP000886595">
    <property type="component" value="Unassembled WGS sequence"/>
</dbReference>